<dbReference type="SUPFAM" id="SSF51679">
    <property type="entry name" value="Bacterial luciferase-like"/>
    <property type="match status" value="1"/>
</dbReference>
<keyword evidence="1" id="KW-0560">Oxidoreductase</keyword>
<proteinExistence type="predicted"/>
<evidence type="ECO:0000256" key="1">
    <source>
        <dbReference type="ARBA" id="ARBA00023002"/>
    </source>
</evidence>
<dbReference type="PANTHER" id="PTHR43244:SF1">
    <property type="entry name" value="5,10-METHYLENETETRAHYDROMETHANOPTERIN REDUCTASE"/>
    <property type="match status" value="1"/>
</dbReference>
<organism evidence="3">
    <name type="scientific">Caldilinea aerophila</name>
    <dbReference type="NCBI Taxonomy" id="133453"/>
    <lineage>
        <taxon>Bacteria</taxon>
        <taxon>Bacillati</taxon>
        <taxon>Chloroflexota</taxon>
        <taxon>Caldilineae</taxon>
        <taxon>Caldilineales</taxon>
        <taxon>Caldilineaceae</taxon>
        <taxon>Caldilinea</taxon>
    </lineage>
</organism>
<evidence type="ECO:0000313" key="3">
    <source>
        <dbReference type="EMBL" id="HDX33748.1"/>
    </source>
</evidence>
<reference evidence="3" key="1">
    <citation type="journal article" date="2020" name="mSystems">
        <title>Genome- and Community-Level Interaction Insights into Carbon Utilization and Element Cycling Functions of Hydrothermarchaeota in Hydrothermal Sediment.</title>
        <authorList>
            <person name="Zhou Z."/>
            <person name="Liu Y."/>
            <person name="Xu W."/>
            <person name="Pan J."/>
            <person name="Luo Z.H."/>
            <person name="Li M."/>
        </authorList>
    </citation>
    <scope>NUCLEOTIDE SEQUENCE [LARGE SCALE GENOMIC DNA]</scope>
    <source>
        <strain evidence="3">SpSt-289</strain>
    </source>
</reference>
<protein>
    <submittedName>
        <fullName evidence="3">LLM class flavin-dependent oxidoreductase</fullName>
    </submittedName>
</protein>
<sequence>MTQLGIQIIPTMPVDEVIETGVMAEELGYDFCLLADEGFMPDVYVALGAIALRTKRMRLGPVTNGYTRHPAVTANAIATLDDLSGGRALATLVAGGSMVLNPMGIPREAPLTVMRETIAILRALWSGEEVVWQGKRYALQRARLHSQRRYEIPLWLAVRGEKMLQLAGQEADGVVLVAKSDIGPALALVEQASAGRSTPCQRIYMDRIAYTPELLTEASALYAYVLMDSPQRMLDGLGISAAEIEQIRQAMAAGGPKAAMPFVRPEMIQRYQLAGTPDECRQELRRLFATYALDAFVMNVTTPGIDANRRLLTDIRSIVRG</sequence>
<dbReference type="InterPro" id="IPR036661">
    <property type="entry name" value="Luciferase-like_sf"/>
</dbReference>
<dbReference type="EMBL" id="DSMG01000199">
    <property type="protein sequence ID" value="HDX33748.1"/>
    <property type="molecule type" value="Genomic_DNA"/>
</dbReference>
<dbReference type="InterPro" id="IPR011251">
    <property type="entry name" value="Luciferase-like_dom"/>
</dbReference>
<gene>
    <name evidence="3" type="ORF">ENQ20_20045</name>
</gene>
<dbReference type="AlphaFoldDB" id="A0A7C1JYZ8"/>
<feature type="domain" description="Luciferase-like" evidence="2">
    <location>
        <begin position="12"/>
        <end position="289"/>
    </location>
</feature>
<name>A0A7C1JYZ8_9CHLR</name>
<dbReference type="GO" id="GO:0016705">
    <property type="term" value="F:oxidoreductase activity, acting on paired donors, with incorporation or reduction of molecular oxygen"/>
    <property type="evidence" value="ECO:0007669"/>
    <property type="project" value="InterPro"/>
</dbReference>
<accession>A0A7C1JYZ8</accession>
<dbReference type="PANTHER" id="PTHR43244">
    <property type="match status" value="1"/>
</dbReference>
<dbReference type="InterPro" id="IPR050564">
    <property type="entry name" value="F420-G6PD/mer"/>
</dbReference>
<dbReference type="Gene3D" id="3.20.20.30">
    <property type="entry name" value="Luciferase-like domain"/>
    <property type="match status" value="1"/>
</dbReference>
<evidence type="ECO:0000259" key="2">
    <source>
        <dbReference type="Pfam" id="PF00296"/>
    </source>
</evidence>
<comment type="caution">
    <text evidence="3">The sequence shown here is derived from an EMBL/GenBank/DDBJ whole genome shotgun (WGS) entry which is preliminary data.</text>
</comment>
<dbReference type="Pfam" id="PF00296">
    <property type="entry name" value="Bac_luciferase"/>
    <property type="match status" value="1"/>
</dbReference>